<evidence type="ECO:0000259" key="1">
    <source>
        <dbReference type="PROSITE" id="PS50127"/>
    </source>
</evidence>
<dbReference type="OrthoDB" id="9978460at2759"/>
<dbReference type="EMBL" id="SNRW01000316">
    <property type="protein sequence ID" value="KAA6401904.1"/>
    <property type="molecule type" value="Genomic_DNA"/>
</dbReference>
<dbReference type="SMART" id="SM00212">
    <property type="entry name" value="UBCc"/>
    <property type="match status" value="1"/>
</dbReference>
<dbReference type="SUPFAM" id="SSF54495">
    <property type="entry name" value="UBC-like"/>
    <property type="match status" value="1"/>
</dbReference>
<comment type="caution">
    <text evidence="2">The sequence shown here is derived from an EMBL/GenBank/DDBJ whole genome shotgun (WGS) entry which is preliminary data.</text>
</comment>
<dbReference type="Pfam" id="PF00179">
    <property type="entry name" value="UQ_con"/>
    <property type="match status" value="1"/>
</dbReference>
<name>A0A5J4X3V0_9EUKA</name>
<dbReference type="InterPro" id="IPR000608">
    <property type="entry name" value="UBC"/>
</dbReference>
<accession>A0A5J4X3V0</accession>
<evidence type="ECO:0000313" key="2">
    <source>
        <dbReference type="EMBL" id="KAA6401904.1"/>
    </source>
</evidence>
<gene>
    <name evidence="2" type="ORF">EZS28_002571</name>
</gene>
<dbReference type="PANTHER" id="PTHR24067">
    <property type="entry name" value="UBIQUITIN-CONJUGATING ENZYME E2"/>
    <property type="match status" value="1"/>
</dbReference>
<protein>
    <submittedName>
        <fullName evidence="2">Putative ubiquitin-conjugating enzyme E2 D/E</fullName>
    </submittedName>
</protein>
<dbReference type="PROSITE" id="PS50127">
    <property type="entry name" value="UBC_2"/>
    <property type="match status" value="1"/>
</dbReference>
<reference evidence="2 3" key="1">
    <citation type="submission" date="2019-03" db="EMBL/GenBank/DDBJ databases">
        <title>Single cell metagenomics reveals metabolic interactions within the superorganism composed of flagellate Streblomastix strix and complex community of Bacteroidetes bacteria on its surface.</title>
        <authorList>
            <person name="Treitli S.C."/>
            <person name="Kolisko M."/>
            <person name="Husnik F."/>
            <person name="Keeling P."/>
            <person name="Hampl V."/>
        </authorList>
    </citation>
    <scope>NUCLEOTIDE SEQUENCE [LARGE SCALE GENOMIC DNA]</scope>
    <source>
        <strain evidence="2">ST1C</strain>
    </source>
</reference>
<dbReference type="Proteomes" id="UP000324800">
    <property type="component" value="Unassembled WGS sequence"/>
</dbReference>
<sequence>MNKTTIDRLQKDYASLLTKPFPGVEVKVCECDIMKPWEISFDGPQGTPYEGGKFHMIAKIQQDFPFKPPIFSFTHKIYHCNVLPDGSVLSIDKLTEENWRAYYRISDAITFILDQLKQPDPDHSLEIETGNDCKYNRAEYDRKAREWTKLYAK</sequence>
<proteinExistence type="predicted"/>
<dbReference type="AlphaFoldDB" id="A0A5J4X3V0"/>
<dbReference type="InterPro" id="IPR050113">
    <property type="entry name" value="Ub_conjugating_enzyme"/>
</dbReference>
<organism evidence="2 3">
    <name type="scientific">Streblomastix strix</name>
    <dbReference type="NCBI Taxonomy" id="222440"/>
    <lineage>
        <taxon>Eukaryota</taxon>
        <taxon>Metamonada</taxon>
        <taxon>Preaxostyla</taxon>
        <taxon>Oxymonadida</taxon>
        <taxon>Streblomastigidae</taxon>
        <taxon>Streblomastix</taxon>
    </lineage>
</organism>
<feature type="domain" description="UBC core" evidence="1">
    <location>
        <begin position="4"/>
        <end position="153"/>
    </location>
</feature>
<dbReference type="Gene3D" id="3.10.110.10">
    <property type="entry name" value="Ubiquitin Conjugating Enzyme"/>
    <property type="match status" value="1"/>
</dbReference>
<evidence type="ECO:0000313" key="3">
    <source>
        <dbReference type="Proteomes" id="UP000324800"/>
    </source>
</evidence>
<dbReference type="InterPro" id="IPR016135">
    <property type="entry name" value="UBQ-conjugating_enzyme/RWD"/>
</dbReference>